<feature type="region of interest" description="Disordered" evidence="1">
    <location>
        <begin position="28"/>
        <end position="48"/>
    </location>
</feature>
<keyword evidence="2" id="KW-0472">Membrane</keyword>
<comment type="caution">
    <text evidence="4">The sequence shown here is derived from an EMBL/GenBank/DDBJ whole genome shotgun (WGS) entry which is preliminary data.</text>
</comment>
<keyword evidence="3" id="KW-0732">Signal</keyword>
<evidence type="ECO:0000256" key="3">
    <source>
        <dbReference type="SAM" id="SignalP"/>
    </source>
</evidence>
<reference evidence="4" key="1">
    <citation type="journal article" date="2024" name="Gigascience">
        <title>Chromosome-level genome of the poultry shaft louse Menopon gallinae provides insight into the host-switching and adaptive evolution of parasitic lice.</title>
        <authorList>
            <person name="Xu Y."/>
            <person name="Ma L."/>
            <person name="Liu S."/>
            <person name="Liang Y."/>
            <person name="Liu Q."/>
            <person name="He Z."/>
            <person name="Tian L."/>
            <person name="Duan Y."/>
            <person name="Cai W."/>
            <person name="Li H."/>
            <person name="Song F."/>
        </authorList>
    </citation>
    <scope>NUCLEOTIDE SEQUENCE</scope>
    <source>
        <strain evidence="4">Cailab_2023a</strain>
    </source>
</reference>
<keyword evidence="2" id="KW-0812">Transmembrane</keyword>
<accession>A0AAW2IDI0</accession>
<keyword evidence="2" id="KW-1133">Transmembrane helix</keyword>
<dbReference type="AlphaFoldDB" id="A0AAW2IDI0"/>
<organism evidence="4">
    <name type="scientific">Menopon gallinae</name>
    <name type="common">poultry shaft louse</name>
    <dbReference type="NCBI Taxonomy" id="328185"/>
    <lineage>
        <taxon>Eukaryota</taxon>
        <taxon>Metazoa</taxon>
        <taxon>Ecdysozoa</taxon>
        <taxon>Arthropoda</taxon>
        <taxon>Hexapoda</taxon>
        <taxon>Insecta</taxon>
        <taxon>Pterygota</taxon>
        <taxon>Neoptera</taxon>
        <taxon>Paraneoptera</taxon>
        <taxon>Psocodea</taxon>
        <taxon>Troctomorpha</taxon>
        <taxon>Phthiraptera</taxon>
        <taxon>Amblycera</taxon>
        <taxon>Menoponidae</taxon>
        <taxon>Menopon</taxon>
    </lineage>
</organism>
<feature type="transmembrane region" description="Helical" evidence="2">
    <location>
        <begin position="56"/>
        <end position="75"/>
    </location>
</feature>
<proteinExistence type="predicted"/>
<feature type="signal peptide" evidence="3">
    <location>
        <begin position="1"/>
        <end position="25"/>
    </location>
</feature>
<evidence type="ECO:0000256" key="2">
    <source>
        <dbReference type="SAM" id="Phobius"/>
    </source>
</evidence>
<evidence type="ECO:0000256" key="1">
    <source>
        <dbReference type="SAM" id="MobiDB-lite"/>
    </source>
</evidence>
<evidence type="ECO:0000313" key="4">
    <source>
        <dbReference type="EMBL" id="KAL0279817.1"/>
    </source>
</evidence>
<feature type="chain" id="PRO_5043946306" evidence="3">
    <location>
        <begin position="26"/>
        <end position="76"/>
    </location>
</feature>
<dbReference type="EMBL" id="JARGDH010000001">
    <property type="protein sequence ID" value="KAL0279817.1"/>
    <property type="molecule type" value="Genomic_DNA"/>
</dbReference>
<protein>
    <submittedName>
        <fullName evidence="4">Uncharacterized protein</fullName>
    </submittedName>
</protein>
<name>A0AAW2IDI0_9NEOP</name>
<sequence length="76" mass="7861">MLRNSQLCFILLLLISLLLVRNVKAEGEEAASSPAGDAPAGGGGGDASKAGCDPRVTFSAFSAFMATISAFMFIFM</sequence>
<gene>
    <name evidence="4" type="ORF">PYX00_001298</name>
</gene>